<name>V9V0D9_9PSED</name>
<evidence type="ECO:0000313" key="2">
    <source>
        <dbReference type="Proteomes" id="UP000018660"/>
    </source>
</evidence>
<proteinExistence type="predicted"/>
<gene>
    <name evidence="1" type="ORF">X970_10215</name>
</gene>
<protein>
    <submittedName>
        <fullName evidence="1">Uncharacterized protein</fullName>
    </submittedName>
</protein>
<accession>V9V0D9</accession>
<dbReference type="KEGG" id="pmot:X970_10215"/>
<reference evidence="1 2" key="1">
    <citation type="submission" date="2013-12" db="EMBL/GenBank/DDBJ databases">
        <title>Complete Genomes of Pseudomonas monteilii SB3078 and SB3101, two Benzene, Toluene and Ethylbenzene Degrading Bacteria used for Bioaugmentation.</title>
        <authorList>
            <person name="Dueholm M.S."/>
            <person name="Albertsen M."/>
            <person name="D'Imperio S."/>
            <person name="Tale V.P."/>
            <person name="Lewis D."/>
            <person name="Nilsen P.H."/>
            <person name="Nielsen J.L."/>
        </authorList>
    </citation>
    <scope>NUCLEOTIDE SEQUENCE [LARGE SCALE GENOMIC DNA]</scope>
    <source>
        <strain evidence="1 2">SB3101</strain>
    </source>
</reference>
<dbReference type="AlphaFoldDB" id="V9V0D9"/>
<dbReference type="EMBL" id="CP006979">
    <property type="protein sequence ID" value="AHC87768.1"/>
    <property type="molecule type" value="Genomic_DNA"/>
</dbReference>
<organism evidence="1 2">
    <name type="scientific">Pseudomonas monteilii SB3101</name>
    <dbReference type="NCBI Taxonomy" id="1435058"/>
    <lineage>
        <taxon>Bacteria</taxon>
        <taxon>Pseudomonadati</taxon>
        <taxon>Pseudomonadota</taxon>
        <taxon>Gammaproteobacteria</taxon>
        <taxon>Pseudomonadales</taxon>
        <taxon>Pseudomonadaceae</taxon>
        <taxon>Pseudomonas</taxon>
    </lineage>
</organism>
<sequence length="62" mass="6772">MLDAGGALTPQAVDVWREFRAAEVGPASEEEVVRQRLLADTLYHAAVDFQLIKSGQAVHTVH</sequence>
<dbReference type="HOGENOM" id="CLU_174795_1_0_6"/>
<evidence type="ECO:0000313" key="1">
    <source>
        <dbReference type="EMBL" id="AHC87768.1"/>
    </source>
</evidence>
<dbReference type="Proteomes" id="UP000018660">
    <property type="component" value="Chromosome"/>
</dbReference>